<evidence type="ECO:0000256" key="1">
    <source>
        <dbReference type="ARBA" id="ARBA00007637"/>
    </source>
</evidence>
<dbReference type="eggNOG" id="COG0451">
    <property type="taxonomic scope" value="Bacteria"/>
</dbReference>
<dbReference type="Gene3D" id="3.90.25.10">
    <property type="entry name" value="UDP-galactose 4-epimerase, domain 1"/>
    <property type="match status" value="1"/>
</dbReference>
<sequence length="324" mass="36052">MQNKRVLITGGAGLVGSHIADLLVKEEVAEIIVLDDFTRGQRQNLAQAQERGHLVIVEGDIRDRQLLADIMQGVDIVFHQAAIRITQCAQEPRLAMEVLANGTFNVLEAAVSAGVKKVVAASSASIYGMAEEFPTTEAHHPYNNRTIYGAAKTFNEGLLRSFHDMYGLDYVALRYFNVYGPRMDIYGVYTEVLIRWMERISAGQPPLIFGDGKQTMDFVYIEDIARANILAAKADVTDEVFNIASGLESSLNDLAYSLARVMGSDLQPEYGAERKVNPVQRRLADVSKARDLLGFEAQVSLEEGLRQLVKWWREQKLAKETSNV</sequence>
<dbReference type="Gene3D" id="3.40.50.720">
    <property type="entry name" value="NAD(P)-binding Rossmann-like Domain"/>
    <property type="match status" value="1"/>
</dbReference>
<feature type="domain" description="NAD-dependent epimerase/dehydratase" evidence="2">
    <location>
        <begin position="6"/>
        <end position="244"/>
    </location>
</feature>
<dbReference type="InterPro" id="IPR001509">
    <property type="entry name" value="Epimerase_deHydtase"/>
</dbReference>
<comment type="similarity">
    <text evidence="1">Belongs to the NAD(P)-dependent epimerase/dehydratase family.</text>
</comment>
<dbReference type="AlphaFoldDB" id="K9TU52"/>
<dbReference type="InParanoid" id="K9TU52"/>
<evidence type="ECO:0000313" key="3">
    <source>
        <dbReference type="EMBL" id="AFY86347.1"/>
    </source>
</evidence>
<dbReference type="RefSeq" id="WP_015152897.1">
    <property type="nucleotide sequence ID" value="NC_019695.1"/>
</dbReference>
<proteinExistence type="inferred from homology"/>
<evidence type="ECO:0000259" key="2">
    <source>
        <dbReference type="Pfam" id="PF01370"/>
    </source>
</evidence>
<dbReference type="EMBL" id="CP003597">
    <property type="protein sequence ID" value="AFY86347.1"/>
    <property type="molecule type" value="Genomic_DNA"/>
</dbReference>
<dbReference type="OrthoDB" id="9771073at2"/>
<dbReference type="PATRIC" id="fig|251229.3.peg.946"/>
<dbReference type="SUPFAM" id="SSF51735">
    <property type="entry name" value="NAD(P)-binding Rossmann-fold domains"/>
    <property type="match status" value="1"/>
</dbReference>
<dbReference type="KEGG" id="cthe:Chro_0801"/>
<keyword evidence="4" id="KW-1185">Reference proteome</keyword>
<name>K9TU52_CHRTP</name>
<dbReference type="STRING" id="251229.Chro_0801"/>
<dbReference type="InterPro" id="IPR036291">
    <property type="entry name" value="NAD(P)-bd_dom_sf"/>
</dbReference>
<dbReference type="PANTHER" id="PTHR43000">
    <property type="entry name" value="DTDP-D-GLUCOSE 4,6-DEHYDRATASE-RELATED"/>
    <property type="match status" value="1"/>
</dbReference>
<gene>
    <name evidence="3" type="ORF">Chro_0801</name>
</gene>
<dbReference type="Proteomes" id="UP000010384">
    <property type="component" value="Chromosome"/>
</dbReference>
<protein>
    <submittedName>
        <fullName evidence="3">NAD-dependent epimerase/dehydratase</fullName>
    </submittedName>
</protein>
<dbReference type="Pfam" id="PF01370">
    <property type="entry name" value="Epimerase"/>
    <property type="match status" value="1"/>
</dbReference>
<reference evidence="3 4" key="1">
    <citation type="submission" date="2012-06" db="EMBL/GenBank/DDBJ databases">
        <title>Finished chromosome of genome of Chroococcidiopsis thermalis PCC 7203.</title>
        <authorList>
            <consortium name="US DOE Joint Genome Institute"/>
            <person name="Gugger M."/>
            <person name="Coursin T."/>
            <person name="Rippka R."/>
            <person name="Tandeau De Marsac N."/>
            <person name="Huntemann M."/>
            <person name="Wei C.-L."/>
            <person name="Han J."/>
            <person name="Detter J.C."/>
            <person name="Han C."/>
            <person name="Tapia R."/>
            <person name="Davenport K."/>
            <person name="Daligault H."/>
            <person name="Erkkila T."/>
            <person name="Gu W."/>
            <person name="Munk A.C.C."/>
            <person name="Teshima H."/>
            <person name="Xu Y."/>
            <person name="Chain P."/>
            <person name="Chen A."/>
            <person name="Krypides N."/>
            <person name="Mavromatis K."/>
            <person name="Markowitz V."/>
            <person name="Szeto E."/>
            <person name="Ivanova N."/>
            <person name="Mikhailova N."/>
            <person name="Ovchinnikova G."/>
            <person name="Pagani I."/>
            <person name="Pati A."/>
            <person name="Goodwin L."/>
            <person name="Peters L."/>
            <person name="Pitluck S."/>
            <person name="Woyke T."/>
            <person name="Kerfeld C."/>
        </authorList>
    </citation>
    <scope>NUCLEOTIDE SEQUENCE [LARGE SCALE GENOMIC DNA]</scope>
    <source>
        <strain evidence="3 4">PCC 7203</strain>
    </source>
</reference>
<evidence type="ECO:0000313" key="4">
    <source>
        <dbReference type="Proteomes" id="UP000010384"/>
    </source>
</evidence>
<dbReference type="HOGENOM" id="CLU_007383_1_7_3"/>
<organism evidence="3 4">
    <name type="scientific">Chroococcidiopsis thermalis (strain PCC 7203)</name>
    <dbReference type="NCBI Taxonomy" id="251229"/>
    <lineage>
        <taxon>Bacteria</taxon>
        <taxon>Bacillati</taxon>
        <taxon>Cyanobacteriota</taxon>
        <taxon>Cyanophyceae</taxon>
        <taxon>Chroococcidiopsidales</taxon>
        <taxon>Chroococcidiopsidaceae</taxon>
        <taxon>Chroococcidiopsis</taxon>
    </lineage>
</organism>
<accession>K9TU52</accession>